<name>D6RKH4_COPC7</name>
<dbReference type="EMBL" id="AACS02000002">
    <property type="protein sequence ID" value="EFI28425.1"/>
    <property type="molecule type" value="Genomic_DNA"/>
</dbReference>
<proteinExistence type="predicted"/>
<organism evidence="1 2">
    <name type="scientific">Coprinopsis cinerea (strain Okayama-7 / 130 / ATCC MYA-4618 / FGSC 9003)</name>
    <name type="common">Inky cap fungus</name>
    <name type="synonym">Hormographiella aspergillata</name>
    <dbReference type="NCBI Taxonomy" id="240176"/>
    <lineage>
        <taxon>Eukaryota</taxon>
        <taxon>Fungi</taxon>
        <taxon>Dikarya</taxon>
        <taxon>Basidiomycota</taxon>
        <taxon>Agaricomycotina</taxon>
        <taxon>Agaricomycetes</taxon>
        <taxon>Agaricomycetidae</taxon>
        <taxon>Agaricales</taxon>
        <taxon>Agaricineae</taxon>
        <taxon>Psathyrellaceae</taxon>
        <taxon>Coprinopsis</taxon>
    </lineage>
</organism>
<dbReference type="RefSeq" id="XP_002911919.1">
    <property type="nucleotide sequence ID" value="XM_002911873.1"/>
</dbReference>
<accession>D6RKH4</accession>
<sequence length="136" mass="15997">MDDDEKERRNLLRRLLQRHLKETAKRRAKFRDKYFEWNNRERVSDALLDDLQNDPTSPFWHDPSHVVLALDTRNATDVNESMNTEPQAQARHERVRLVKVIRGKRGRGVDDTACALQEQHDHELGVDDFGLAKRAE</sequence>
<dbReference type="InParanoid" id="D6RKH4"/>
<protein>
    <submittedName>
        <fullName evidence="1">Uncharacterized protein</fullName>
    </submittedName>
</protein>
<dbReference type="KEGG" id="cci:CC1G_13959"/>
<dbReference type="Proteomes" id="UP000001861">
    <property type="component" value="Unassembled WGS sequence"/>
</dbReference>
<dbReference type="HOGENOM" id="CLU_1875328_0_0_1"/>
<keyword evidence="2" id="KW-1185">Reference proteome</keyword>
<evidence type="ECO:0000313" key="1">
    <source>
        <dbReference type="EMBL" id="EFI28425.1"/>
    </source>
</evidence>
<comment type="caution">
    <text evidence="1">The sequence shown here is derived from an EMBL/GenBank/DDBJ whole genome shotgun (WGS) entry which is preliminary data.</text>
</comment>
<reference evidence="1 2" key="1">
    <citation type="journal article" date="2010" name="Proc. Natl. Acad. Sci. U.S.A.">
        <title>Insights into evolution of multicellular fungi from the assembled chromosomes of the mushroom Coprinopsis cinerea (Coprinus cinereus).</title>
        <authorList>
            <person name="Stajich J.E."/>
            <person name="Wilke S.K."/>
            <person name="Ahren D."/>
            <person name="Au C.H."/>
            <person name="Birren B.W."/>
            <person name="Borodovsky M."/>
            <person name="Burns C."/>
            <person name="Canback B."/>
            <person name="Casselton L.A."/>
            <person name="Cheng C.K."/>
            <person name="Deng J."/>
            <person name="Dietrich F.S."/>
            <person name="Fargo D.C."/>
            <person name="Farman M.L."/>
            <person name="Gathman A.C."/>
            <person name="Goldberg J."/>
            <person name="Guigo R."/>
            <person name="Hoegger P.J."/>
            <person name="Hooker J.B."/>
            <person name="Huggins A."/>
            <person name="James T.Y."/>
            <person name="Kamada T."/>
            <person name="Kilaru S."/>
            <person name="Kodira C."/>
            <person name="Kues U."/>
            <person name="Kupfer D."/>
            <person name="Kwan H.S."/>
            <person name="Lomsadze A."/>
            <person name="Li W."/>
            <person name="Lilly W.W."/>
            <person name="Ma L.J."/>
            <person name="Mackey A.J."/>
            <person name="Manning G."/>
            <person name="Martin F."/>
            <person name="Muraguchi H."/>
            <person name="Natvig D.O."/>
            <person name="Palmerini H."/>
            <person name="Ramesh M.A."/>
            <person name="Rehmeyer C.J."/>
            <person name="Roe B.A."/>
            <person name="Shenoy N."/>
            <person name="Stanke M."/>
            <person name="Ter-Hovhannisyan V."/>
            <person name="Tunlid A."/>
            <person name="Velagapudi R."/>
            <person name="Vision T.J."/>
            <person name="Zeng Q."/>
            <person name="Zolan M.E."/>
            <person name="Pukkila P.J."/>
        </authorList>
    </citation>
    <scope>NUCLEOTIDE SEQUENCE [LARGE SCALE GENOMIC DNA]</scope>
    <source>
        <strain evidence="2">Okayama-7 / 130 / ATCC MYA-4618 / FGSC 9003</strain>
    </source>
</reference>
<dbReference type="AlphaFoldDB" id="D6RKH4"/>
<gene>
    <name evidence="1" type="ORF">CC1G_13959</name>
</gene>
<dbReference type="VEuPathDB" id="FungiDB:CC1G_13959"/>
<evidence type="ECO:0000313" key="2">
    <source>
        <dbReference type="Proteomes" id="UP000001861"/>
    </source>
</evidence>
<dbReference type="GeneID" id="9379271"/>